<reference evidence="1" key="1">
    <citation type="journal article" date="2021" name="Nat. Commun.">
        <title>Genetic determinants of endophytism in the Arabidopsis root mycobiome.</title>
        <authorList>
            <person name="Mesny F."/>
            <person name="Miyauchi S."/>
            <person name="Thiergart T."/>
            <person name="Pickel B."/>
            <person name="Atanasova L."/>
            <person name="Karlsson M."/>
            <person name="Huettel B."/>
            <person name="Barry K.W."/>
            <person name="Haridas S."/>
            <person name="Chen C."/>
            <person name="Bauer D."/>
            <person name="Andreopoulos W."/>
            <person name="Pangilinan J."/>
            <person name="LaButti K."/>
            <person name="Riley R."/>
            <person name="Lipzen A."/>
            <person name="Clum A."/>
            <person name="Drula E."/>
            <person name="Henrissat B."/>
            <person name="Kohler A."/>
            <person name="Grigoriev I.V."/>
            <person name="Martin F.M."/>
            <person name="Hacquard S."/>
        </authorList>
    </citation>
    <scope>NUCLEOTIDE SEQUENCE</scope>
    <source>
        <strain evidence="1">MPI-CAGE-AT-0021</strain>
    </source>
</reference>
<dbReference type="OrthoDB" id="5104293at2759"/>
<dbReference type="EMBL" id="JAGMUU010000008">
    <property type="protein sequence ID" value="KAH7147124.1"/>
    <property type="molecule type" value="Genomic_DNA"/>
</dbReference>
<dbReference type="Proteomes" id="UP000717696">
    <property type="component" value="Unassembled WGS sequence"/>
</dbReference>
<evidence type="ECO:0000313" key="1">
    <source>
        <dbReference type="EMBL" id="KAH7147124.1"/>
    </source>
</evidence>
<comment type="caution">
    <text evidence="1">The sequence shown here is derived from an EMBL/GenBank/DDBJ whole genome shotgun (WGS) entry which is preliminary data.</text>
</comment>
<organism evidence="1 2">
    <name type="scientific">Dactylonectria estremocensis</name>
    <dbReference type="NCBI Taxonomy" id="1079267"/>
    <lineage>
        <taxon>Eukaryota</taxon>
        <taxon>Fungi</taxon>
        <taxon>Dikarya</taxon>
        <taxon>Ascomycota</taxon>
        <taxon>Pezizomycotina</taxon>
        <taxon>Sordariomycetes</taxon>
        <taxon>Hypocreomycetidae</taxon>
        <taxon>Hypocreales</taxon>
        <taxon>Nectriaceae</taxon>
        <taxon>Dactylonectria</taxon>
    </lineage>
</organism>
<protein>
    <submittedName>
        <fullName evidence="1">Uncharacterized protein</fullName>
    </submittedName>
</protein>
<keyword evidence="2" id="KW-1185">Reference proteome</keyword>
<proteinExistence type="predicted"/>
<accession>A0A9P9J8F6</accession>
<dbReference type="Pfam" id="PF12013">
    <property type="entry name" value="OrsD"/>
    <property type="match status" value="1"/>
</dbReference>
<evidence type="ECO:0000313" key="2">
    <source>
        <dbReference type="Proteomes" id="UP000717696"/>
    </source>
</evidence>
<dbReference type="AlphaFoldDB" id="A0A9P9J8F6"/>
<name>A0A9P9J8F6_9HYPO</name>
<dbReference type="InterPro" id="IPR022698">
    <property type="entry name" value="OrsD"/>
</dbReference>
<gene>
    <name evidence="1" type="ORF">B0J13DRAFT_524825</name>
</gene>
<sequence length="150" mass="16830">MVTLQRIKEHLRGSPHHLSSAEIKKVQNWASELAIISDNKEICKLPLLPNDTPPISVLGKPSTGGFRSCRFVGSNLKRMREHLKREHGWDPQLKPGRCAVAAFELGPSSGPWRSGVYYQRLFLTGPRSEYFEVARGLDLESLATGEHNIE</sequence>